<dbReference type="NCBIfam" id="TIGR00451">
    <property type="entry name" value="unchar_dom_2"/>
    <property type="match status" value="1"/>
</dbReference>
<proteinExistence type="inferred from homology"/>
<dbReference type="EMBL" id="CAHIKZ030003856">
    <property type="protein sequence ID" value="CAE1304714.1"/>
    <property type="molecule type" value="Genomic_DNA"/>
</dbReference>
<feature type="domain" description="DM2" evidence="5">
    <location>
        <begin position="388"/>
        <end position="470"/>
    </location>
</feature>
<evidence type="ECO:0000313" key="6">
    <source>
        <dbReference type="EMBL" id="CAE1304714.1"/>
    </source>
</evidence>
<feature type="domain" description="SUI1" evidence="4">
    <location>
        <begin position="494"/>
        <end position="567"/>
    </location>
</feature>
<dbReference type="InterPro" id="IPR036877">
    <property type="entry name" value="SUI1_dom_sf"/>
</dbReference>
<dbReference type="CDD" id="cd11610">
    <property type="entry name" value="eIF2D_N"/>
    <property type="match status" value="1"/>
</dbReference>
<dbReference type="GO" id="GO:0003723">
    <property type="term" value="F:RNA binding"/>
    <property type="evidence" value="ECO:0007669"/>
    <property type="project" value="InterPro"/>
</dbReference>
<comment type="similarity">
    <text evidence="1">Belongs to the eIF2D family.</text>
</comment>
<dbReference type="InterPro" id="IPR048248">
    <property type="entry name" value="PUA_eIF2d-like"/>
</dbReference>
<name>A0A812DNM0_ACAPH</name>
<dbReference type="Gene3D" id="3.30.780.10">
    <property type="entry name" value="SUI1-like domain"/>
    <property type="match status" value="1"/>
</dbReference>
<dbReference type="InterPro" id="IPR003121">
    <property type="entry name" value="SWIB_MDM2_domain"/>
</dbReference>
<dbReference type="Pfam" id="PF26291">
    <property type="entry name" value="SWIB_eIF2D"/>
    <property type="match status" value="1"/>
</dbReference>
<dbReference type="OrthoDB" id="199771at2759"/>
<evidence type="ECO:0000259" key="4">
    <source>
        <dbReference type="PROSITE" id="PS50296"/>
    </source>
</evidence>
<dbReference type="FunFam" id="3.10.400.20:FF:000002">
    <property type="entry name" value="Eukaryotic translation initiation factor 2D"/>
    <property type="match status" value="1"/>
</dbReference>
<dbReference type="InterPro" id="IPR036885">
    <property type="entry name" value="SWIB_MDM2_dom_sf"/>
</dbReference>
<dbReference type="InterPro" id="IPR004521">
    <property type="entry name" value="Uncharacterised_CHP00451"/>
</dbReference>
<dbReference type="Gene3D" id="3.10.400.20">
    <property type="match status" value="1"/>
</dbReference>
<evidence type="ECO:0000256" key="1">
    <source>
        <dbReference type="ARBA" id="ARBA00010359"/>
    </source>
</evidence>
<dbReference type="CDD" id="cd21156">
    <property type="entry name" value="PUA_eIF2d-like"/>
    <property type="match status" value="1"/>
</dbReference>
<dbReference type="CDD" id="cd11608">
    <property type="entry name" value="eIF2D_C"/>
    <property type="match status" value="1"/>
</dbReference>
<dbReference type="SUPFAM" id="SSF55159">
    <property type="entry name" value="eIF1-like"/>
    <property type="match status" value="1"/>
</dbReference>
<dbReference type="PROSITE" id="PS51925">
    <property type="entry name" value="SWIB_MDM2"/>
    <property type="match status" value="1"/>
</dbReference>
<dbReference type="GO" id="GO:0003743">
    <property type="term" value="F:translation initiation factor activity"/>
    <property type="evidence" value="ECO:0007669"/>
    <property type="project" value="InterPro"/>
</dbReference>
<evidence type="ECO:0000259" key="5">
    <source>
        <dbReference type="PROSITE" id="PS51925"/>
    </source>
</evidence>
<keyword evidence="7" id="KW-1185">Reference proteome</keyword>
<dbReference type="SUPFAM" id="SSF88697">
    <property type="entry name" value="PUA domain-like"/>
    <property type="match status" value="1"/>
</dbReference>
<dbReference type="InterPro" id="IPR015947">
    <property type="entry name" value="PUA-like_sf"/>
</dbReference>
<dbReference type="InterPro" id="IPR058886">
    <property type="entry name" value="SWIB_eIF2D"/>
</dbReference>
<dbReference type="PROSITE" id="PS50296">
    <property type="entry name" value="SUI1"/>
    <property type="match status" value="1"/>
</dbReference>
<feature type="compositionally biased region" description="Acidic residues" evidence="3">
    <location>
        <begin position="248"/>
        <end position="267"/>
    </location>
</feature>
<sequence>MFKKSFRVKTHTTLKGSDRKKIKADILKVFNSLDDESLNEVLPNKGDVTVMKISTNSGENALVYFFQKNPMFFELDKTIFPTVYLLWKHPQIMLSFTTWPAVFTKLTAGADLMLPGLVIDEEVRPWTFKHIKKGDSCSVNLHGNLAPVAVGRMLMSGRDMYDSNMKGKGIGIIHHFGDELWAAGDKSQPPHIPQEVSSCDSSDSEETSCIAKGNDNSQTEEDADVSELNHLNITETTESLSPCQVEQKEEEQGEEEDDVDDDEQASAQEEMDELLLHCFLCALKSRLKDKDLPIPTVNFYRNHMKAFCSPGKTLEIKKSSYKKFSKFLQTMEEQNFIRVTEKSKGVDVIDWFDKTHPDLKELVVPDVDQNENNPKTSNTPYKVPTIVEMRTVKAPVLPVFKELGYEKGSAIPVNEVRNVVVEYVKKKHLQRESNKAEVQLDPVLASVVLRPGENKPFLEWKDLVSRLTAKMEVAHELRVSGQAPILRKGQIKNISIEVQKRMNNKRATIVYNLESFGIVPENFAHEVSVGVACSTSVTQADNKTLGKQVMIQGNQVHFVGQLLLGKYGLPRRFVKGLELAPKKGKRK</sequence>
<comment type="caution">
    <text evidence="6">The sequence shown here is derived from an EMBL/GenBank/DDBJ whole genome shotgun (WGS) entry which is preliminary data.</text>
</comment>
<dbReference type="PANTHER" id="PTHR12217:SF4">
    <property type="entry name" value="EUKARYOTIC TRANSLATION INITIATION FACTOR 2D"/>
    <property type="match status" value="1"/>
</dbReference>
<dbReference type="PANTHER" id="PTHR12217">
    <property type="entry name" value="EUKARYOTIC TRANSLATION INITIATION FACTOR 2D"/>
    <property type="match status" value="1"/>
</dbReference>
<dbReference type="Proteomes" id="UP000597762">
    <property type="component" value="Unassembled WGS sequence"/>
</dbReference>
<protein>
    <submittedName>
        <fullName evidence="6">EIF2D</fullName>
    </submittedName>
</protein>
<dbReference type="GO" id="GO:0001731">
    <property type="term" value="P:formation of translation preinitiation complex"/>
    <property type="evidence" value="ECO:0007669"/>
    <property type="project" value="InterPro"/>
</dbReference>
<dbReference type="InterPro" id="IPR039757">
    <property type="entry name" value="EIF2D"/>
</dbReference>
<keyword evidence="2" id="KW-0963">Cytoplasm</keyword>
<dbReference type="AlphaFoldDB" id="A0A812DNM0"/>
<dbReference type="Pfam" id="PF17832">
    <property type="entry name" value="Pre-PUA"/>
    <property type="match status" value="1"/>
</dbReference>
<evidence type="ECO:0000256" key="3">
    <source>
        <dbReference type="SAM" id="MobiDB-lite"/>
    </source>
</evidence>
<feature type="region of interest" description="Disordered" evidence="3">
    <location>
        <begin position="236"/>
        <end position="267"/>
    </location>
</feature>
<dbReference type="Pfam" id="PF26292">
    <property type="entry name" value="PUA_elF2D"/>
    <property type="match status" value="1"/>
</dbReference>
<dbReference type="InterPro" id="IPR039759">
    <property type="entry name" value="eIF2D_SUI1"/>
</dbReference>
<evidence type="ECO:0000313" key="7">
    <source>
        <dbReference type="Proteomes" id="UP000597762"/>
    </source>
</evidence>
<dbReference type="InterPro" id="IPR048247">
    <property type="entry name" value="eIF2D_N"/>
</dbReference>
<dbReference type="SUPFAM" id="SSF47592">
    <property type="entry name" value="SWIB/MDM2 domain"/>
    <property type="match status" value="1"/>
</dbReference>
<accession>A0A812DNM0</accession>
<organism evidence="6 7">
    <name type="scientific">Acanthosepion pharaonis</name>
    <name type="common">Pharaoh cuttlefish</name>
    <name type="synonym">Sepia pharaonis</name>
    <dbReference type="NCBI Taxonomy" id="158019"/>
    <lineage>
        <taxon>Eukaryota</taxon>
        <taxon>Metazoa</taxon>
        <taxon>Spiralia</taxon>
        <taxon>Lophotrochozoa</taxon>
        <taxon>Mollusca</taxon>
        <taxon>Cephalopoda</taxon>
        <taxon>Coleoidea</taxon>
        <taxon>Decapodiformes</taxon>
        <taxon>Sepiida</taxon>
        <taxon>Sepiina</taxon>
        <taxon>Sepiidae</taxon>
        <taxon>Acanthosepion</taxon>
    </lineage>
</organism>
<dbReference type="InterPro" id="IPR001950">
    <property type="entry name" value="SUI1"/>
</dbReference>
<evidence type="ECO:0000256" key="2">
    <source>
        <dbReference type="ARBA" id="ARBA00022490"/>
    </source>
</evidence>
<dbReference type="InterPro" id="IPR057429">
    <property type="entry name" value="WH_eIF2D"/>
</dbReference>
<feature type="region of interest" description="Disordered" evidence="3">
    <location>
        <begin position="184"/>
        <end position="224"/>
    </location>
</feature>
<dbReference type="InterPro" id="IPR041366">
    <property type="entry name" value="Pre-PUA"/>
</dbReference>
<gene>
    <name evidence="6" type="ORF">SPHA_57276</name>
</gene>
<reference evidence="6" key="1">
    <citation type="submission" date="2021-01" db="EMBL/GenBank/DDBJ databases">
        <authorList>
            <person name="Li R."/>
            <person name="Bekaert M."/>
        </authorList>
    </citation>
    <scope>NUCLEOTIDE SEQUENCE</scope>
    <source>
        <strain evidence="6">Farmed</strain>
    </source>
</reference>
<dbReference type="PROSITE" id="PS50890">
    <property type="entry name" value="PUA"/>
    <property type="match status" value="1"/>
</dbReference>
<dbReference type="Pfam" id="PF25304">
    <property type="entry name" value="WHD_eIF2D"/>
    <property type="match status" value="1"/>
</dbReference>
<dbReference type="Pfam" id="PF01253">
    <property type="entry name" value="SUI1"/>
    <property type="match status" value="1"/>
</dbReference>